<protein>
    <submittedName>
        <fullName evidence="3">Uncharacterized protein</fullName>
    </submittedName>
</protein>
<sequence precursor="true">MNRIKLALVMLVTLTHSSLLFAHPGHGTSQTTNPHGILHYFTEPVHLIPFAAIALFAATVVIGKKLLQRSRVQKQKATLPPERRK</sequence>
<dbReference type="EMBL" id="CP037421">
    <property type="protein sequence ID" value="QDT25726.1"/>
    <property type="molecule type" value="Genomic_DNA"/>
</dbReference>
<gene>
    <name evidence="3" type="ORF">Enr10x_10230</name>
</gene>
<keyword evidence="2" id="KW-0732">Signal</keyword>
<keyword evidence="1" id="KW-1133">Transmembrane helix</keyword>
<reference evidence="3 4" key="1">
    <citation type="submission" date="2019-03" db="EMBL/GenBank/DDBJ databases">
        <title>Deep-cultivation of Planctomycetes and their phenomic and genomic characterization uncovers novel biology.</title>
        <authorList>
            <person name="Wiegand S."/>
            <person name="Jogler M."/>
            <person name="Boedeker C."/>
            <person name="Pinto D."/>
            <person name="Vollmers J."/>
            <person name="Rivas-Marin E."/>
            <person name="Kohn T."/>
            <person name="Peeters S.H."/>
            <person name="Heuer A."/>
            <person name="Rast P."/>
            <person name="Oberbeckmann S."/>
            <person name="Bunk B."/>
            <person name="Jeske O."/>
            <person name="Meyerdierks A."/>
            <person name="Storesund J.E."/>
            <person name="Kallscheuer N."/>
            <person name="Luecker S."/>
            <person name="Lage O.M."/>
            <person name="Pohl T."/>
            <person name="Merkel B.J."/>
            <person name="Hornburger P."/>
            <person name="Mueller R.-W."/>
            <person name="Bruemmer F."/>
            <person name="Labrenz M."/>
            <person name="Spormann A.M."/>
            <person name="Op den Camp H."/>
            <person name="Overmann J."/>
            <person name="Amann R."/>
            <person name="Jetten M.S.M."/>
            <person name="Mascher T."/>
            <person name="Medema M.H."/>
            <person name="Devos D.P."/>
            <person name="Kaster A.-K."/>
            <person name="Ovreas L."/>
            <person name="Rohde M."/>
            <person name="Galperin M.Y."/>
            <person name="Jogler C."/>
        </authorList>
    </citation>
    <scope>NUCLEOTIDE SEQUENCE [LARGE SCALE GENOMIC DNA]</scope>
    <source>
        <strain evidence="3 4">Enr10</strain>
    </source>
</reference>
<accession>A0A517Q283</accession>
<dbReference type="Proteomes" id="UP000315647">
    <property type="component" value="Chromosome"/>
</dbReference>
<keyword evidence="1" id="KW-0472">Membrane</keyword>
<feature type="chain" id="PRO_5022172355" evidence="2">
    <location>
        <begin position="23"/>
        <end position="85"/>
    </location>
</feature>
<evidence type="ECO:0000256" key="2">
    <source>
        <dbReference type="SAM" id="SignalP"/>
    </source>
</evidence>
<feature type="signal peptide" evidence="2">
    <location>
        <begin position="1"/>
        <end position="22"/>
    </location>
</feature>
<evidence type="ECO:0000313" key="4">
    <source>
        <dbReference type="Proteomes" id="UP000315647"/>
    </source>
</evidence>
<keyword evidence="1" id="KW-0812">Transmembrane</keyword>
<keyword evidence="4" id="KW-1185">Reference proteome</keyword>
<evidence type="ECO:0000313" key="3">
    <source>
        <dbReference type="EMBL" id="QDT25726.1"/>
    </source>
</evidence>
<proteinExistence type="predicted"/>
<organism evidence="3 4">
    <name type="scientific">Gimesia panareensis</name>
    <dbReference type="NCBI Taxonomy" id="2527978"/>
    <lineage>
        <taxon>Bacteria</taxon>
        <taxon>Pseudomonadati</taxon>
        <taxon>Planctomycetota</taxon>
        <taxon>Planctomycetia</taxon>
        <taxon>Planctomycetales</taxon>
        <taxon>Planctomycetaceae</taxon>
        <taxon>Gimesia</taxon>
    </lineage>
</organism>
<dbReference type="RefSeq" id="WP_145448311.1">
    <property type="nucleotide sequence ID" value="NZ_CP037421.1"/>
</dbReference>
<evidence type="ECO:0000256" key="1">
    <source>
        <dbReference type="SAM" id="Phobius"/>
    </source>
</evidence>
<dbReference type="AlphaFoldDB" id="A0A517Q283"/>
<name>A0A517Q283_9PLAN</name>
<feature type="transmembrane region" description="Helical" evidence="1">
    <location>
        <begin position="46"/>
        <end position="67"/>
    </location>
</feature>